<gene>
    <name evidence="2" type="ORF">SDC9_11573</name>
</gene>
<dbReference type="PANTHER" id="PTHR30329">
    <property type="entry name" value="STATOR ELEMENT OF FLAGELLAR MOTOR COMPLEX"/>
    <property type="match status" value="1"/>
</dbReference>
<reference evidence="2" key="1">
    <citation type="submission" date="2019-08" db="EMBL/GenBank/DDBJ databases">
        <authorList>
            <person name="Kucharzyk K."/>
            <person name="Murdoch R.W."/>
            <person name="Higgins S."/>
            <person name="Loffler F."/>
        </authorList>
    </citation>
    <scope>NUCLEOTIDE SEQUENCE</scope>
</reference>
<dbReference type="Pfam" id="PF13860">
    <property type="entry name" value="FlgD_ig"/>
    <property type="match status" value="2"/>
</dbReference>
<dbReference type="InterPro" id="IPR006665">
    <property type="entry name" value="OmpA-like"/>
</dbReference>
<dbReference type="Pfam" id="PF00691">
    <property type="entry name" value="OmpA"/>
    <property type="match status" value="1"/>
</dbReference>
<organism evidence="2">
    <name type="scientific">bioreactor metagenome</name>
    <dbReference type="NCBI Taxonomy" id="1076179"/>
    <lineage>
        <taxon>unclassified sequences</taxon>
        <taxon>metagenomes</taxon>
        <taxon>ecological metagenomes</taxon>
    </lineage>
</organism>
<dbReference type="Gene3D" id="2.60.40.4070">
    <property type="match status" value="8"/>
</dbReference>
<dbReference type="Gene3D" id="3.30.1330.60">
    <property type="entry name" value="OmpA-like domain"/>
    <property type="match status" value="1"/>
</dbReference>
<dbReference type="InterPro" id="IPR050330">
    <property type="entry name" value="Bact_OuterMem_StrucFunc"/>
</dbReference>
<proteinExistence type="predicted"/>
<feature type="domain" description="OmpA-like" evidence="1">
    <location>
        <begin position="2113"/>
        <end position="2243"/>
    </location>
</feature>
<dbReference type="PANTHER" id="PTHR30329:SF21">
    <property type="entry name" value="LIPOPROTEIN YIAD-RELATED"/>
    <property type="match status" value="1"/>
</dbReference>
<protein>
    <recommendedName>
        <fullName evidence="1">OmpA-like domain-containing protein</fullName>
    </recommendedName>
</protein>
<evidence type="ECO:0000259" key="1">
    <source>
        <dbReference type="PROSITE" id="PS51123"/>
    </source>
</evidence>
<dbReference type="CDD" id="cd07185">
    <property type="entry name" value="OmpA_C-like"/>
    <property type="match status" value="1"/>
</dbReference>
<dbReference type="EMBL" id="VSSQ01000030">
    <property type="protein sequence ID" value="MPL65908.1"/>
    <property type="molecule type" value="Genomic_DNA"/>
</dbReference>
<dbReference type="PROSITE" id="PS51123">
    <property type="entry name" value="OMPA_2"/>
    <property type="match status" value="1"/>
</dbReference>
<dbReference type="InterPro" id="IPR025965">
    <property type="entry name" value="FlgD/Vpr_Ig-like"/>
</dbReference>
<accession>A0A644TG12</accession>
<sequence length="2243" mass="243084">MSFLKKIRIAVVITALLCVIPLSAYDPPKGGFFLPSLYSPWGLAYTPTVTGPSNPWAALLNPSVIADNQLIQFEAAYTGITDFGTAGQGWGSAASLGFSLPAPYGVWGGAARFFSSPAAMSSMSLGTFGGLTAFFAKDLLPSLYLGTAVDLTMGGQGGFGWGLSLDLGATWLAGDLGVFKDTRFGLSILDMGKGYSTPGATGMFGGAASSYPSAFTLGLGARSNLVQNYYWNLDAGLDIWSPSFQDLGIDISFGLAFREMIALRLGWSAGLRDIVNGTGRSYLPSLGIFGTISLDKGFRFGGRSNKDASLSIGTAIAPLYDSLYAMSAGASLSFGLRDRTAPVIKAELPVPYRGTVYISPDGDGLQDSLDIPISISDERYVIGWRLTIEDQSAGKIVRTIGESNDRVEAIRGFDSLGSALGYSRKTVAVPSSLSWDGKDDAGVKVPDGSYTLSLRAWDDNGNQNLDYLSCLTVVVDSTKPQASARSLEPTMILSPDGDRKKDTIAFRNTGSVESGWKIELFDGAGNLVRSREYNERSAPADFEWDGTANDGSRVPDGSYSLRLSTRDEAGNLAQSDVRNIVVDTRRPKVSISTDGVVMSPNGDGISDSLLIIPSFESFENLSSWEVAVHNPEKTKVWRVWGGADNPPEKSYTFTGFSEAGQAFADGQYEASVSFEYRNGYGDTKFSAPFYMDRTPPSASIGLADANTIFSPDGDGSRDGFVFTFESSEEDTWNLIIRDSHKNEKVVRRYSQNLPASLEWNGKDDQGRLVADGDYEVYVFSMDRAGNSFATSSAPVRVDTRRPVSSIRLDREAFSPNADGIAESIVISPQVETLDGLMGWKFSILSLDGAAKEALAFVGDAGDAPAERYIFEGKNADGAALPEGIYKARLELAYINGFSSSVESQNILLDRTYPSATVKVDRKAFNPAGEPNQSILTIEQSGSSERLWKAGVLDSKGQNVKSWEFSGRPETIVWNGVGDSGFIVPDGSYRYLISATDESGNAFTSKELPFEVDTRKKELRLAADSLAFSPNGDGVKDSLVFNTEATDSSRLEAWRMWIVAGEVKGDSQTIRPVKSWQGEGILPRSFEWNGQSDVGVAVPDGEYSALLRLSYPNGDTAEAAVGPFVVDRIAPKATVSLSAKLFSPNGDGILDTVTIAQEAATPKDRWEASIRSSGGDLLRSWVWEDQLETLVWDGRDSTQAILADGTYYYELKSTDPAGNSYSSGKLAIAVETEKKAVRLDIDQRAFSPNGDGQRDELGIGILIQAPERVKDYELIIVAQDGPMAMSTVRSWKGSGIAPQRVVWRGESDSGVQAPDGRYAASIRVNYLNGDQIEAPTPGFLVDRIAPRIEVSASLEIISPNGDGRSDSVEIRQNSLPGDDWKGGIRGADGRLVKSYSWKDKVVDFIWDGKDETGALVRDGQYRYQAEATDLAGNRTLSKEIVIAVETEKKTVRLDADALAFSPNGDGKRDRLLLGVRAQYPERVKNFELTIVQTDSGDSAMPVKSWKGSSDIRSQYYWDGLTDSGIPAPDGSYYARLKVLYTNDDLHQQEIGPLLVDRVAPQATVRVSTPIFSPNGDGRTDTVEIIQEAVPGDVWQGQITDSGNRIVRSWTWEKGLNSLVWDGKNQAGGLVPDGLYYYELRSIDAAENSFVSSKIPIEVDAGGKAVRLDVDPKAFSPNGDGVKDSLYINIQAPKAQTIADYEISIFSLDAGGKRQSSPVRIWRGGADLKDQYVWDGGAESGIMVPDGEYQITARIHYRNDDLFELASPRVLVDRVAPKISVSAEPLLFSPNGDGNKDTITINQNSSLGDDWTGRMRNSAGLVVRSWNWKNEARSFVWDGKDSSGKVVPDGVYSYEVSASDAAGNTASAKVSGIRVDASTSRVYVTASDTGISPNGDGIRDEVSFTIVVERREGIESWRFSLLDTKGVERSFFGSAGSDVPARLVWDGRDLQGQVIQGEYVGKLVVNYEKGDVAQATSTAVLVDVDPPAVTIAVRPEYFSPDGDGVDDKLSFDIQVDAAAGVVDWKLEVFEAAIVESSNPNAVSSERLFKDWSGKGKPPASITWDGKSSRGELVESATDYRFSFVARDQLGNSTTVSGVIAVDVLVIRDGDRLKIKVPSIVFRANYADFVGLSADIVARNEQVVARIAQILNKFPDYRVRIEGHANNVAKMLGYSQARIQTEETRELIPLSTGRAELVRTMLVGNGVDARRLSVEGLGSSEPVVSFFDVENRWKNRRVEFVLIKNQ</sequence>
<name>A0A644TG12_9ZZZZ</name>
<evidence type="ECO:0000313" key="2">
    <source>
        <dbReference type="EMBL" id="MPL65908.1"/>
    </source>
</evidence>
<comment type="caution">
    <text evidence="2">The sequence shown here is derived from an EMBL/GenBank/DDBJ whole genome shotgun (WGS) entry which is preliminary data.</text>
</comment>
<dbReference type="InterPro" id="IPR036737">
    <property type="entry name" value="OmpA-like_sf"/>
</dbReference>
<dbReference type="SUPFAM" id="SSF103088">
    <property type="entry name" value="OmpA-like"/>
    <property type="match status" value="1"/>
</dbReference>